<evidence type="ECO:0000259" key="2">
    <source>
        <dbReference type="Pfam" id="PF24852"/>
    </source>
</evidence>
<feature type="region of interest" description="Disordered" evidence="1">
    <location>
        <begin position="55"/>
        <end position="89"/>
    </location>
</feature>
<evidence type="ECO:0000256" key="1">
    <source>
        <dbReference type="SAM" id="MobiDB-lite"/>
    </source>
</evidence>
<dbReference type="PANTHER" id="PTHR42339">
    <property type="entry name" value="HISTONE H1"/>
    <property type="match status" value="1"/>
</dbReference>
<dbReference type="KEGG" id="ang:An07g02290"/>
<dbReference type="PANTHER" id="PTHR42339:SF1">
    <property type="entry name" value="HISTONE H1"/>
    <property type="match status" value="1"/>
</dbReference>
<dbReference type="RefSeq" id="XP_001391315.3">
    <property type="nucleotide sequence ID" value="XM_001391278.3"/>
</dbReference>
<dbReference type="AlphaFoldDB" id="A0AAJ6VQ11"/>
<dbReference type="VEuPathDB" id="FungiDB:An07g02290"/>
<dbReference type="InterPro" id="IPR056143">
    <property type="entry name" value="DUF7726"/>
</dbReference>
<feature type="region of interest" description="Disordered" evidence="1">
    <location>
        <begin position="166"/>
        <end position="185"/>
    </location>
</feature>
<dbReference type="Pfam" id="PF24852">
    <property type="entry name" value="DUF7726"/>
    <property type="match status" value="2"/>
</dbReference>
<name>A0AAJ6VQ11_ASPNG</name>
<sequence>MKEHIAPPMPLPGYDVPKAFSAIELGCMDLIRLHVIYIDPFLEELSGSFNMPAQKRTSTEMDPAIATGPDKENQPAAEAAPPSGNTKRSCDEIRQEIRDFIASGQMSASDFQRAIDVSPRSYAEFLSQEGVKGARSATYKNALKFFDGRSGGTVVPLAATQPAASMAGNAQKRAKKTQPSSPAAVDLSDVHLDGDEDGNVPVFETCDVVRKKIRAHLRKTGMTQAGFMREAAKAAYPQGTKRLNANSFGEFLKKKGPTAGSSGAVFYAAYVYFEKLRIKNGKPKDAFRLEMEKVWPNGFELDNAANGRLWCGPNERPWVDKYGMVHFS</sequence>
<evidence type="ECO:0000313" key="3">
    <source>
        <dbReference type="RefSeq" id="XP_001391315.3"/>
    </source>
</evidence>
<protein>
    <recommendedName>
        <fullName evidence="2">DUF7726 domain-containing protein</fullName>
    </recommendedName>
</protein>
<feature type="domain" description="DUF7726" evidence="2">
    <location>
        <begin position="86"/>
        <end position="149"/>
    </location>
</feature>
<reference evidence="3" key="1">
    <citation type="submission" date="2025-02" db="EMBL/GenBank/DDBJ databases">
        <authorList>
            <consortium name="NCBI Genome Project"/>
        </authorList>
    </citation>
    <scope>NUCLEOTIDE SEQUENCE</scope>
</reference>
<organism evidence="3">
    <name type="scientific">Aspergillus niger</name>
    <dbReference type="NCBI Taxonomy" id="5061"/>
    <lineage>
        <taxon>Eukaryota</taxon>
        <taxon>Fungi</taxon>
        <taxon>Dikarya</taxon>
        <taxon>Ascomycota</taxon>
        <taxon>Pezizomycotina</taxon>
        <taxon>Eurotiomycetes</taxon>
        <taxon>Eurotiomycetidae</taxon>
        <taxon>Eurotiales</taxon>
        <taxon>Aspergillaceae</taxon>
        <taxon>Aspergillus</taxon>
        <taxon>Aspergillus subgen. Circumdati</taxon>
    </lineage>
</organism>
<gene>
    <name evidence="3" type="ORF">An07g02290</name>
</gene>
<proteinExistence type="predicted"/>
<accession>A0AAJ6VQ11</accession>
<reference evidence="3" key="2">
    <citation type="submission" date="2025-08" db="UniProtKB">
        <authorList>
            <consortium name="RefSeq"/>
        </authorList>
    </citation>
    <scope>IDENTIFICATION</scope>
</reference>
<feature type="domain" description="DUF7726" evidence="2">
    <location>
        <begin position="201"/>
        <end position="282"/>
    </location>
</feature>
<dbReference type="GeneID" id="4981496"/>